<protein>
    <submittedName>
        <fullName evidence="1">Uncharacterized protein</fullName>
    </submittedName>
</protein>
<name>A0A2P2NI56_RHIMU</name>
<dbReference type="EMBL" id="GGEC01061606">
    <property type="protein sequence ID" value="MBX42090.1"/>
    <property type="molecule type" value="Transcribed_RNA"/>
</dbReference>
<accession>A0A2P2NI56</accession>
<sequence length="26" mass="3171">MDRSSEHSEIFNFLREERFCNPLLIS</sequence>
<evidence type="ECO:0000313" key="1">
    <source>
        <dbReference type="EMBL" id="MBX42090.1"/>
    </source>
</evidence>
<dbReference type="AlphaFoldDB" id="A0A2P2NI56"/>
<organism evidence="1">
    <name type="scientific">Rhizophora mucronata</name>
    <name type="common">Asiatic mangrove</name>
    <dbReference type="NCBI Taxonomy" id="61149"/>
    <lineage>
        <taxon>Eukaryota</taxon>
        <taxon>Viridiplantae</taxon>
        <taxon>Streptophyta</taxon>
        <taxon>Embryophyta</taxon>
        <taxon>Tracheophyta</taxon>
        <taxon>Spermatophyta</taxon>
        <taxon>Magnoliopsida</taxon>
        <taxon>eudicotyledons</taxon>
        <taxon>Gunneridae</taxon>
        <taxon>Pentapetalae</taxon>
        <taxon>rosids</taxon>
        <taxon>fabids</taxon>
        <taxon>Malpighiales</taxon>
        <taxon>Rhizophoraceae</taxon>
        <taxon>Rhizophora</taxon>
    </lineage>
</organism>
<proteinExistence type="predicted"/>
<reference evidence="1" key="1">
    <citation type="submission" date="2018-02" db="EMBL/GenBank/DDBJ databases">
        <title>Rhizophora mucronata_Transcriptome.</title>
        <authorList>
            <person name="Meera S.P."/>
            <person name="Sreeshan A."/>
            <person name="Augustine A."/>
        </authorList>
    </citation>
    <scope>NUCLEOTIDE SEQUENCE</scope>
    <source>
        <tissue evidence="1">Leaf</tissue>
    </source>
</reference>